<dbReference type="NCBIfam" id="TIGR00377">
    <property type="entry name" value="ant_ant_sig"/>
    <property type="match status" value="1"/>
</dbReference>
<proteinExistence type="inferred from homology"/>
<dbReference type="PANTHER" id="PTHR33495:SF2">
    <property type="entry name" value="ANTI-SIGMA FACTOR ANTAGONIST TM_1081-RELATED"/>
    <property type="match status" value="1"/>
</dbReference>
<dbReference type="InterPro" id="IPR003658">
    <property type="entry name" value="Anti-sigma_ant"/>
</dbReference>
<dbReference type="InterPro" id="IPR002645">
    <property type="entry name" value="STAS_dom"/>
</dbReference>
<dbReference type="PANTHER" id="PTHR33495">
    <property type="entry name" value="ANTI-SIGMA FACTOR ANTAGONIST TM_1081-RELATED-RELATED"/>
    <property type="match status" value="1"/>
</dbReference>
<name>A0ABV2VWH1_9ACTN</name>
<reference evidence="4 5" key="1">
    <citation type="submission" date="2024-06" db="EMBL/GenBank/DDBJ databases">
        <title>The Natural Products Discovery Center: Release of the First 8490 Sequenced Strains for Exploring Actinobacteria Biosynthetic Diversity.</title>
        <authorList>
            <person name="Kalkreuter E."/>
            <person name="Kautsar S.A."/>
            <person name="Yang D."/>
            <person name="Bader C.D."/>
            <person name="Teijaro C.N."/>
            <person name="Fluegel L."/>
            <person name="Davis C.M."/>
            <person name="Simpson J.R."/>
            <person name="Lauterbach L."/>
            <person name="Steele A.D."/>
            <person name="Gui C."/>
            <person name="Meng S."/>
            <person name="Li G."/>
            <person name="Viehrig K."/>
            <person name="Ye F."/>
            <person name="Su P."/>
            <person name="Kiefer A.F."/>
            <person name="Nichols A."/>
            <person name="Cepeda A.J."/>
            <person name="Yan W."/>
            <person name="Fan B."/>
            <person name="Jiang Y."/>
            <person name="Adhikari A."/>
            <person name="Zheng C.-J."/>
            <person name="Schuster L."/>
            <person name="Cowan T.M."/>
            <person name="Smanski M.J."/>
            <person name="Chevrette M.G."/>
            <person name="De Carvalho L.P.S."/>
            <person name="Shen B."/>
        </authorList>
    </citation>
    <scope>NUCLEOTIDE SEQUENCE [LARGE SCALE GENOMIC DNA]</scope>
    <source>
        <strain evidence="4 5">NPDC006286</strain>
    </source>
</reference>
<dbReference type="Proteomes" id="UP001550348">
    <property type="component" value="Unassembled WGS sequence"/>
</dbReference>
<gene>
    <name evidence="4" type="ORF">ABZ071_36005</name>
</gene>
<dbReference type="EMBL" id="JBEXRX010000350">
    <property type="protein sequence ID" value="MEU0157160.1"/>
    <property type="molecule type" value="Genomic_DNA"/>
</dbReference>
<dbReference type="PROSITE" id="PS50801">
    <property type="entry name" value="STAS"/>
    <property type="match status" value="1"/>
</dbReference>
<evidence type="ECO:0000259" key="3">
    <source>
        <dbReference type="PROSITE" id="PS50801"/>
    </source>
</evidence>
<dbReference type="InterPro" id="IPR036513">
    <property type="entry name" value="STAS_dom_sf"/>
</dbReference>
<accession>A0ABV2VWH1</accession>
<dbReference type="InterPro" id="IPR058548">
    <property type="entry name" value="MlaB-like_STAS"/>
</dbReference>
<evidence type="ECO:0000313" key="5">
    <source>
        <dbReference type="Proteomes" id="UP001550348"/>
    </source>
</evidence>
<protein>
    <recommendedName>
        <fullName evidence="2">Anti-sigma factor antagonist</fullName>
    </recommendedName>
</protein>
<comment type="caution">
    <text evidence="4">The sequence shown here is derived from an EMBL/GenBank/DDBJ whole genome shotgun (WGS) entry which is preliminary data.</text>
</comment>
<dbReference type="Gene3D" id="3.30.750.24">
    <property type="entry name" value="STAS domain"/>
    <property type="match status" value="1"/>
</dbReference>
<evidence type="ECO:0000313" key="4">
    <source>
        <dbReference type="EMBL" id="MEU0157160.1"/>
    </source>
</evidence>
<dbReference type="Pfam" id="PF13466">
    <property type="entry name" value="STAS_2"/>
    <property type="match status" value="1"/>
</dbReference>
<comment type="similarity">
    <text evidence="1 2">Belongs to the anti-sigma-factor antagonist family.</text>
</comment>
<dbReference type="SUPFAM" id="SSF52091">
    <property type="entry name" value="SpoIIaa-like"/>
    <property type="match status" value="1"/>
</dbReference>
<feature type="domain" description="STAS" evidence="3">
    <location>
        <begin position="21"/>
        <end position="115"/>
    </location>
</feature>
<dbReference type="CDD" id="cd07043">
    <property type="entry name" value="STAS_anti-anti-sigma_factors"/>
    <property type="match status" value="1"/>
</dbReference>
<evidence type="ECO:0000256" key="2">
    <source>
        <dbReference type="RuleBase" id="RU003749"/>
    </source>
</evidence>
<evidence type="ECO:0000256" key="1">
    <source>
        <dbReference type="ARBA" id="ARBA00009013"/>
    </source>
</evidence>
<sequence>MTVATEQTWHWGVDVGAARRVVALSGEIDMSGADRLDDLLHEAIARAGTVEVDLAELTFIDSTVLSILVGAYHHAADRGVDLTLVNAAGQVRRVLDMTGIMQMFVRVADPPPAAI</sequence>
<organism evidence="4 5">
    <name type="scientific">Micromonospora fulviviridis</name>
    <dbReference type="NCBI Taxonomy" id="47860"/>
    <lineage>
        <taxon>Bacteria</taxon>
        <taxon>Bacillati</taxon>
        <taxon>Actinomycetota</taxon>
        <taxon>Actinomycetes</taxon>
        <taxon>Micromonosporales</taxon>
        <taxon>Micromonosporaceae</taxon>
        <taxon>Micromonospora</taxon>
    </lineage>
</organism>
<dbReference type="RefSeq" id="WP_355668620.1">
    <property type="nucleotide sequence ID" value="NZ_JBEXRX010000350.1"/>
</dbReference>
<keyword evidence="5" id="KW-1185">Reference proteome</keyword>